<evidence type="ECO:0000313" key="1">
    <source>
        <dbReference type="EMBL" id="KAA1254502.1"/>
    </source>
</evidence>
<dbReference type="EMBL" id="VUAA01000011">
    <property type="protein sequence ID" value="KAA1254502.1"/>
    <property type="molecule type" value="Genomic_DNA"/>
</dbReference>
<name>A0A5Q6PHY9_VIBCL</name>
<dbReference type="InterPro" id="IPR006959">
    <property type="entry name" value="DUF645"/>
</dbReference>
<dbReference type="RefSeq" id="WP_088128695.1">
    <property type="nucleotide sequence ID" value="NZ_JAUPDK010000017.1"/>
</dbReference>
<accession>A0A5Q6PHY9</accession>
<protein>
    <submittedName>
        <fullName evidence="1">DUF645 family protein</fullName>
    </submittedName>
</protein>
<reference evidence="1 2" key="1">
    <citation type="submission" date="2019-09" db="EMBL/GenBank/DDBJ databases">
        <authorList>
            <person name="Kritzky A."/>
            <person name="Schelkanova E.Y."/>
            <person name="Alkhova Z.V."/>
            <person name="Smirnova N.I."/>
        </authorList>
    </citation>
    <scope>NUCLEOTIDE SEQUENCE [LARGE SCALE GENOMIC DNA]</scope>
    <source>
        <strain evidence="1 2">M1526</strain>
    </source>
</reference>
<evidence type="ECO:0000313" key="2">
    <source>
        <dbReference type="Proteomes" id="UP000323225"/>
    </source>
</evidence>
<comment type="caution">
    <text evidence="1">The sequence shown here is derived from an EMBL/GenBank/DDBJ whole genome shotgun (WGS) entry which is preliminary data.</text>
</comment>
<organism evidence="1 2">
    <name type="scientific">Vibrio cholerae</name>
    <dbReference type="NCBI Taxonomy" id="666"/>
    <lineage>
        <taxon>Bacteria</taxon>
        <taxon>Pseudomonadati</taxon>
        <taxon>Pseudomonadota</taxon>
        <taxon>Gammaproteobacteria</taxon>
        <taxon>Vibrionales</taxon>
        <taxon>Vibrionaceae</taxon>
        <taxon>Vibrio</taxon>
    </lineage>
</organism>
<dbReference type="AlphaFoldDB" id="A0A5Q6PHY9"/>
<proteinExistence type="predicted"/>
<gene>
    <name evidence="1" type="ORF">F0M16_11125</name>
</gene>
<dbReference type="Pfam" id="PF04875">
    <property type="entry name" value="DUF645"/>
    <property type="match status" value="1"/>
</dbReference>
<dbReference type="Proteomes" id="UP000323225">
    <property type="component" value="Unassembled WGS sequence"/>
</dbReference>
<sequence>MLSDVQHCQFSFTKGFITAEIMLSLSRTFNRGQLNLDRFEFWLPKS</sequence>